<name>A0A2M8W6F3_9RHOB</name>
<keyword evidence="7" id="KW-1185">Reference proteome</keyword>
<dbReference type="AlphaFoldDB" id="A0A2M8W6F3"/>
<evidence type="ECO:0000259" key="4">
    <source>
        <dbReference type="Pfam" id="PF25917"/>
    </source>
</evidence>
<sequence length="381" mass="40037">MTQDNTPDLAGKLTFDADKGAGRSKWVAGFLALLLVCWMGSGYIFPSEASQDDTADSPAETAVAVAVIPSEAQDVQLVLTAEGQSEPDRATSIQAEAGGQVVSVSVQRGDLVEAGQEIARIDAETIEAQLLQARTQLEQASRDLNNAVALQDRGVATEDRVSSARAAKAAADAAVTEAQEQLENTIVRAPFAGRLNDMTLDEGEFVDAGSVVAEVLDNDPLTVVMQVPQQALSRIQIDQTAEVQFITGEKRPGVVSFIGANADEQTRTFQVEVTVDNPDSEMPAGLSARIAIPTGQARGHFISPAILSLGTNGDLGIKTVEQDNTVAFAPVSIVRAQTDGVWITGLPETAQIITVGQGFVNAGDVVDPRPESADQTADNSQ</sequence>
<evidence type="ECO:0000256" key="2">
    <source>
        <dbReference type="SAM" id="Coils"/>
    </source>
</evidence>
<keyword evidence="3" id="KW-1133">Transmembrane helix</keyword>
<dbReference type="Pfam" id="PF25954">
    <property type="entry name" value="Beta-barrel_RND_2"/>
    <property type="match status" value="1"/>
</dbReference>
<comment type="similarity">
    <text evidence="1">Belongs to the membrane fusion protein (MFP) (TC 8.A.1) family.</text>
</comment>
<reference evidence="6 7" key="1">
    <citation type="submission" date="2017-11" db="EMBL/GenBank/DDBJ databases">
        <title>Genomic Encyclopedia of Archaeal and Bacterial Type Strains, Phase II (KMG-II): From Individual Species to Whole Genera.</title>
        <authorList>
            <person name="Goeker M."/>
        </authorList>
    </citation>
    <scope>NUCLEOTIDE SEQUENCE [LARGE SCALE GENOMIC DNA]</scope>
    <source>
        <strain evidence="6 7">DSM 29128</strain>
    </source>
</reference>
<dbReference type="RefSeq" id="WP_100368764.1">
    <property type="nucleotide sequence ID" value="NZ_PGTY01000002.1"/>
</dbReference>
<evidence type="ECO:0000313" key="7">
    <source>
        <dbReference type="Proteomes" id="UP000228531"/>
    </source>
</evidence>
<dbReference type="Gene3D" id="1.10.287.470">
    <property type="entry name" value="Helix hairpin bin"/>
    <property type="match status" value="1"/>
</dbReference>
<comment type="caution">
    <text evidence="6">The sequence shown here is derived from an EMBL/GenBank/DDBJ whole genome shotgun (WGS) entry which is preliminary data.</text>
</comment>
<dbReference type="Gene3D" id="2.40.50.100">
    <property type="match status" value="1"/>
</dbReference>
<feature type="domain" description="Multidrug resistance protein MdtA-like barrel-sandwich hybrid" evidence="4">
    <location>
        <begin position="91"/>
        <end position="215"/>
    </location>
</feature>
<dbReference type="EMBL" id="PGTY01000002">
    <property type="protein sequence ID" value="PJI86489.1"/>
    <property type="molecule type" value="Genomic_DNA"/>
</dbReference>
<dbReference type="Proteomes" id="UP000228531">
    <property type="component" value="Unassembled WGS sequence"/>
</dbReference>
<protein>
    <submittedName>
        <fullName evidence="6">Multidrug efflux system membrane fusion protein</fullName>
    </submittedName>
</protein>
<keyword evidence="3" id="KW-0812">Transmembrane</keyword>
<proteinExistence type="inferred from homology"/>
<dbReference type="GO" id="GO:0015562">
    <property type="term" value="F:efflux transmembrane transporter activity"/>
    <property type="evidence" value="ECO:0007669"/>
    <property type="project" value="TreeGrafter"/>
</dbReference>
<accession>A0A2M8W6F3</accession>
<evidence type="ECO:0000313" key="6">
    <source>
        <dbReference type="EMBL" id="PJI86489.1"/>
    </source>
</evidence>
<dbReference type="InterPro" id="IPR058792">
    <property type="entry name" value="Beta-barrel_RND_2"/>
</dbReference>
<feature type="domain" description="CusB-like beta-barrel" evidence="5">
    <location>
        <begin position="223"/>
        <end position="292"/>
    </location>
</feature>
<dbReference type="NCBIfam" id="TIGR01730">
    <property type="entry name" value="RND_mfp"/>
    <property type="match status" value="1"/>
</dbReference>
<feature type="coiled-coil region" evidence="2">
    <location>
        <begin position="123"/>
        <end position="150"/>
    </location>
</feature>
<dbReference type="GO" id="GO:1990281">
    <property type="term" value="C:efflux pump complex"/>
    <property type="evidence" value="ECO:0007669"/>
    <property type="project" value="TreeGrafter"/>
</dbReference>
<dbReference type="PANTHER" id="PTHR30469">
    <property type="entry name" value="MULTIDRUG RESISTANCE PROTEIN MDTA"/>
    <property type="match status" value="1"/>
</dbReference>
<evidence type="ECO:0000256" key="3">
    <source>
        <dbReference type="SAM" id="Phobius"/>
    </source>
</evidence>
<feature type="transmembrane region" description="Helical" evidence="3">
    <location>
        <begin position="26"/>
        <end position="45"/>
    </location>
</feature>
<dbReference type="OrthoDB" id="9806939at2"/>
<organism evidence="6 7">
    <name type="scientific">Yoonia maricola</name>
    <dbReference type="NCBI Taxonomy" id="420999"/>
    <lineage>
        <taxon>Bacteria</taxon>
        <taxon>Pseudomonadati</taxon>
        <taxon>Pseudomonadota</taxon>
        <taxon>Alphaproteobacteria</taxon>
        <taxon>Rhodobacterales</taxon>
        <taxon>Paracoccaceae</taxon>
        <taxon>Yoonia</taxon>
    </lineage>
</organism>
<dbReference type="InterPro" id="IPR058625">
    <property type="entry name" value="MdtA-like_BSH"/>
</dbReference>
<keyword evidence="3" id="KW-0472">Membrane</keyword>
<dbReference type="Gene3D" id="2.40.30.170">
    <property type="match status" value="1"/>
</dbReference>
<dbReference type="Gene3D" id="2.40.420.20">
    <property type="match status" value="1"/>
</dbReference>
<gene>
    <name evidence="6" type="ORF">BC777_2859</name>
</gene>
<dbReference type="PANTHER" id="PTHR30469:SF29">
    <property type="entry name" value="BLR2860 PROTEIN"/>
    <property type="match status" value="1"/>
</dbReference>
<evidence type="ECO:0000259" key="5">
    <source>
        <dbReference type="Pfam" id="PF25954"/>
    </source>
</evidence>
<evidence type="ECO:0000256" key="1">
    <source>
        <dbReference type="ARBA" id="ARBA00009477"/>
    </source>
</evidence>
<dbReference type="SUPFAM" id="SSF111369">
    <property type="entry name" value="HlyD-like secretion proteins"/>
    <property type="match status" value="1"/>
</dbReference>
<keyword evidence="2" id="KW-0175">Coiled coil</keyword>
<dbReference type="Pfam" id="PF25917">
    <property type="entry name" value="BSH_RND"/>
    <property type="match status" value="1"/>
</dbReference>
<dbReference type="InterPro" id="IPR006143">
    <property type="entry name" value="RND_pump_MFP"/>
</dbReference>